<keyword evidence="4" id="KW-0175">Coiled coil</keyword>
<feature type="domain" description="HTH deoR-type" evidence="5">
    <location>
        <begin position="1"/>
        <end position="53"/>
    </location>
</feature>
<feature type="domain" description="PTS EIIA type-2" evidence="6">
    <location>
        <begin position="534"/>
        <end position="677"/>
    </location>
</feature>
<evidence type="ECO:0000256" key="2">
    <source>
        <dbReference type="ARBA" id="ARBA00023015"/>
    </source>
</evidence>
<dbReference type="PROSITE" id="PS51000">
    <property type="entry name" value="HTH_DEOR_2"/>
    <property type="match status" value="1"/>
</dbReference>
<dbReference type="GO" id="GO:0003700">
    <property type="term" value="F:DNA-binding transcription factor activity"/>
    <property type="evidence" value="ECO:0007669"/>
    <property type="project" value="InterPro"/>
</dbReference>
<dbReference type="InterPro" id="IPR036634">
    <property type="entry name" value="PRD_sf"/>
</dbReference>
<dbReference type="Gene3D" id="3.40.930.10">
    <property type="entry name" value="Mannitol-specific EII, Chain A"/>
    <property type="match status" value="1"/>
</dbReference>
<dbReference type="CDD" id="cd05568">
    <property type="entry name" value="PTS_IIB_bgl_like"/>
    <property type="match status" value="1"/>
</dbReference>
<dbReference type="PROSITE" id="PS51094">
    <property type="entry name" value="PTS_EIIA_TYPE_2"/>
    <property type="match status" value="1"/>
</dbReference>
<feature type="domain" description="PRD" evidence="7">
    <location>
        <begin position="302"/>
        <end position="409"/>
    </location>
</feature>
<evidence type="ECO:0000256" key="1">
    <source>
        <dbReference type="ARBA" id="ARBA00022737"/>
    </source>
</evidence>
<organism evidence="8 9">
    <name type="scientific">Anaerostipes rhamnosivorans</name>
    <dbReference type="NCBI Taxonomy" id="1229621"/>
    <lineage>
        <taxon>Bacteria</taxon>
        <taxon>Bacillati</taxon>
        <taxon>Bacillota</taxon>
        <taxon>Clostridia</taxon>
        <taxon>Lachnospirales</taxon>
        <taxon>Lachnospiraceae</taxon>
        <taxon>Anaerostipes</taxon>
    </lineage>
</organism>
<keyword evidence="2" id="KW-0805">Transcription regulation</keyword>
<dbReference type="PANTHER" id="PTHR30185">
    <property type="entry name" value="CRYPTIC BETA-GLUCOSIDE BGL OPERON ANTITERMINATOR"/>
    <property type="match status" value="1"/>
</dbReference>
<dbReference type="InterPro" id="IPR013199">
    <property type="entry name" value="HTH_Mga_DNA-bd_dom"/>
</dbReference>
<evidence type="ECO:0000313" key="8">
    <source>
        <dbReference type="EMBL" id="QCP33503.1"/>
    </source>
</evidence>
<dbReference type="KEGG" id="arf:AR1Y2_0049"/>
<dbReference type="PANTHER" id="PTHR30185:SF18">
    <property type="entry name" value="TRANSCRIPTIONAL REGULATOR MTLR"/>
    <property type="match status" value="1"/>
</dbReference>
<dbReference type="InterPro" id="IPR002178">
    <property type="entry name" value="PTS_EIIA_type-2_dom"/>
</dbReference>
<dbReference type="SUPFAM" id="SSF55804">
    <property type="entry name" value="Phoshotransferase/anion transport protein"/>
    <property type="match status" value="1"/>
</dbReference>
<dbReference type="Pfam" id="PF00359">
    <property type="entry name" value="PTS_EIIA_2"/>
    <property type="match status" value="1"/>
</dbReference>
<dbReference type="InterPro" id="IPR001034">
    <property type="entry name" value="DeoR_HTH"/>
</dbReference>
<dbReference type="OrthoDB" id="3175596at2"/>
<dbReference type="Pfam" id="PF08279">
    <property type="entry name" value="HTH_11"/>
    <property type="match status" value="1"/>
</dbReference>
<dbReference type="InterPro" id="IPR036388">
    <property type="entry name" value="WH-like_DNA-bd_sf"/>
</dbReference>
<dbReference type="Gene3D" id="1.10.10.10">
    <property type="entry name" value="Winged helix-like DNA-binding domain superfamily/Winged helix DNA-binding domain"/>
    <property type="match status" value="2"/>
</dbReference>
<dbReference type="AlphaFoldDB" id="A0A4P8ICS2"/>
<dbReference type="Gene3D" id="1.10.1790.10">
    <property type="entry name" value="PRD domain"/>
    <property type="match status" value="1"/>
</dbReference>
<dbReference type="InterPro" id="IPR016152">
    <property type="entry name" value="PTrfase/Anion_transptr"/>
</dbReference>
<dbReference type="InterPro" id="IPR011608">
    <property type="entry name" value="PRD"/>
</dbReference>
<dbReference type="InterPro" id="IPR050661">
    <property type="entry name" value="BglG_antiterminators"/>
</dbReference>
<name>A0A4P8ICS2_9FIRM</name>
<reference evidence="8 9" key="1">
    <citation type="submission" date="2019-05" db="EMBL/GenBank/DDBJ databases">
        <title>Complete genome sequencing of Anaerostipes rhamnosivorans.</title>
        <authorList>
            <person name="Bui T.P.N."/>
            <person name="de Vos W.M."/>
        </authorList>
    </citation>
    <scope>NUCLEOTIDE SEQUENCE [LARGE SCALE GENOMIC DNA]</scope>
    <source>
        <strain evidence="8 9">1y2</strain>
    </source>
</reference>
<dbReference type="InterPro" id="IPR013196">
    <property type="entry name" value="HTH_11"/>
</dbReference>
<dbReference type="EMBL" id="CP040058">
    <property type="protein sequence ID" value="QCP33503.1"/>
    <property type="molecule type" value="Genomic_DNA"/>
</dbReference>
<gene>
    <name evidence="8" type="ORF">AR1Y2_0049</name>
</gene>
<dbReference type="Pfam" id="PF08280">
    <property type="entry name" value="HTH_Mga"/>
    <property type="match status" value="1"/>
</dbReference>
<evidence type="ECO:0000256" key="4">
    <source>
        <dbReference type="SAM" id="Coils"/>
    </source>
</evidence>
<dbReference type="RefSeq" id="WP_137327169.1">
    <property type="nucleotide sequence ID" value="NZ_CP040058.1"/>
</dbReference>
<proteinExistence type="predicted"/>
<evidence type="ECO:0000259" key="6">
    <source>
        <dbReference type="PROSITE" id="PS51094"/>
    </source>
</evidence>
<dbReference type="PROSITE" id="PS51372">
    <property type="entry name" value="PRD_2"/>
    <property type="match status" value="1"/>
</dbReference>
<dbReference type="Pfam" id="PF00874">
    <property type="entry name" value="PRD"/>
    <property type="match status" value="1"/>
</dbReference>
<keyword evidence="9" id="KW-1185">Reference proteome</keyword>
<evidence type="ECO:0000313" key="9">
    <source>
        <dbReference type="Proteomes" id="UP000298653"/>
    </source>
</evidence>
<dbReference type="CDD" id="cd00211">
    <property type="entry name" value="PTS_IIA_fru"/>
    <property type="match status" value="1"/>
</dbReference>
<dbReference type="Proteomes" id="UP000298653">
    <property type="component" value="Chromosome"/>
</dbReference>
<evidence type="ECO:0000259" key="5">
    <source>
        <dbReference type="PROSITE" id="PS51000"/>
    </source>
</evidence>
<sequence>MDKRSNQILNQLLKEGELELKEASKQYQVSERIIRRKIKELNDELRANGLALIDINSEGVLRLEDRGEDLREQFRQFIKENNFYTYHLSKNERKTILAMLLLNADEYVTAAWISEYVSTSRNTIISDLNDLKDWFQKNNMNLISQVQKGYVVHASEGDIRSGMLKLLELNLDEEKYGMMGAYHAFGHLLLKEIQYQGCYEQIQRILKEEETRHDCFLSDFSFSVAVYELVILVNRIKKGKTLEHERQKEWGSTVQSSKYPLSRAVLDRLGREFSFQVPEAEVENFVFCLRRKSYLKSGTNNVDQLVIPVLIGEVIYRITSRFQINFYLDFALYDLLVDHMKSAIYRMASGEVLENPFRSEIEKGYPEVFSVVEECLRPLEDYLEVKVPRDEVSFLVMYIASMLERDKLERMKEQRVPAVLVCAMGRGTVQLMLAKLKQLEDVIHVTDVRSAHELKDMEQIKDQLVITTVPFQEGELPNLLMVTPMLEQDDLYRIRRKATKLRENWSDIPEESRRDEIGNNIGSETKAERNFLAEMLSADRIEINREARDWEEGVRAAGQLLYDSGAVSYEYIDAMVENIRVNGSYVVIYPGIAIPHAEQEKGAIREAASLVRLKTPVVFGNSENDPVSYIIGLSILNSNSINCAIYNLVRMFGQEEAKRQMEAQETPEELINTIRRLEHQYC</sequence>
<dbReference type="SUPFAM" id="SSF63520">
    <property type="entry name" value="PTS-regulatory domain, PRD"/>
    <property type="match status" value="1"/>
</dbReference>
<keyword evidence="1" id="KW-0677">Repeat</keyword>
<feature type="coiled-coil region" evidence="4">
    <location>
        <begin position="6"/>
        <end position="33"/>
    </location>
</feature>
<evidence type="ECO:0000256" key="3">
    <source>
        <dbReference type="ARBA" id="ARBA00023163"/>
    </source>
</evidence>
<accession>A0A4P8ICS2</accession>
<keyword evidence="3" id="KW-0804">Transcription</keyword>
<protein>
    <submittedName>
        <fullName evidence="8">Transcriptional antiterminator</fullName>
    </submittedName>
</protein>
<evidence type="ECO:0000259" key="7">
    <source>
        <dbReference type="PROSITE" id="PS51372"/>
    </source>
</evidence>